<sequence>MSVILQSNFTCTHGTDKCTNTQEVTIIPRRHNEKDQVRSK</sequence>
<dbReference type="AlphaFoldDB" id="A0A0E9SKZ8"/>
<organism evidence="1">
    <name type="scientific">Anguilla anguilla</name>
    <name type="common">European freshwater eel</name>
    <name type="synonym">Muraena anguilla</name>
    <dbReference type="NCBI Taxonomy" id="7936"/>
    <lineage>
        <taxon>Eukaryota</taxon>
        <taxon>Metazoa</taxon>
        <taxon>Chordata</taxon>
        <taxon>Craniata</taxon>
        <taxon>Vertebrata</taxon>
        <taxon>Euteleostomi</taxon>
        <taxon>Actinopterygii</taxon>
        <taxon>Neopterygii</taxon>
        <taxon>Teleostei</taxon>
        <taxon>Anguilliformes</taxon>
        <taxon>Anguillidae</taxon>
        <taxon>Anguilla</taxon>
    </lineage>
</organism>
<protein>
    <submittedName>
        <fullName evidence="1">Uncharacterized protein</fullName>
    </submittedName>
</protein>
<reference evidence="1" key="2">
    <citation type="journal article" date="2015" name="Fish Shellfish Immunol.">
        <title>Early steps in the European eel (Anguilla anguilla)-Vibrio vulnificus interaction in the gills: Role of the RtxA13 toxin.</title>
        <authorList>
            <person name="Callol A."/>
            <person name="Pajuelo D."/>
            <person name="Ebbesson L."/>
            <person name="Teles M."/>
            <person name="MacKenzie S."/>
            <person name="Amaro C."/>
        </authorList>
    </citation>
    <scope>NUCLEOTIDE SEQUENCE</scope>
</reference>
<evidence type="ECO:0000313" key="1">
    <source>
        <dbReference type="EMBL" id="JAH41991.1"/>
    </source>
</evidence>
<reference evidence="1" key="1">
    <citation type="submission" date="2014-11" db="EMBL/GenBank/DDBJ databases">
        <authorList>
            <person name="Amaro Gonzalez C."/>
        </authorList>
    </citation>
    <scope>NUCLEOTIDE SEQUENCE</scope>
</reference>
<accession>A0A0E9SKZ8</accession>
<proteinExistence type="predicted"/>
<dbReference type="EMBL" id="GBXM01066586">
    <property type="protein sequence ID" value="JAH41991.1"/>
    <property type="molecule type" value="Transcribed_RNA"/>
</dbReference>
<name>A0A0E9SKZ8_ANGAN</name>